<comment type="caution">
    <text evidence="1">The sequence shown here is derived from an EMBL/GenBank/DDBJ whole genome shotgun (WGS) entry which is preliminary data.</text>
</comment>
<dbReference type="EMBL" id="PGCK01000019">
    <property type="protein sequence ID" value="MCD1296366.1"/>
    <property type="molecule type" value="Genomic_DNA"/>
</dbReference>
<dbReference type="InterPro" id="IPR019271">
    <property type="entry name" value="DUF2284_metal-binding"/>
</dbReference>
<dbReference type="RefSeq" id="WP_230743367.1">
    <property type="nucleotide sequence ID" value="NZ_PGCK01000019.1"/>
</dbReference>
<accession>A0AAP2W8U1</accession>
<reference evidence="1 2" key="1">
    <citation type="submission" date="2017-11" db="EMBL/GenBank/DDBJ databases">
        <title>Isolation and Characterization of Family Methanocellaceae Species from Potential Methane Hydrate Area Offshore Southwestern Taiwan.</title>
        <authorList>
            <person name="Zhang W.-L."/>
            <person name="Chen W.-C."/>
            <person name="Lai M.-C."/>
            <person name="Chen S.-C."/>
        </authorList>
    </citation>
    <scope>NUCLEOTIDE SEQUENCE [LARGE SCALE GENOMIC DNA]</scope>
    <source>
        <strain evidence="1 2">CWC-04</strain>
    </source>
</reference>
<evidence type="ECO:0000313" key="1">
    <source>
        <dbReference type="EMBL" id="MCD1296366.1"/>
    </source>
</evidence>
<sequence>MTLDETQNKKFDDLKKSALELGAIDAKIIPAGDILVEDRVTLKCRVGCVGYGKKLTCPPYVPTPDEFRKILSEYSYAMLVKFRSPAETDDDVVKSIYKYWLDPAAPKDKKDEASKFWNDYFDYSKIIHLSMLELEKRAFNEGFTFAIAFVNGSCRLCEKCNIENGICVHPNMARIPEHAVGINMKKTAEKAGMALKFPIKGNPEPMSVLLID</sequence>
<name>A0AAP2W8U1_9EURY</name>
<dbReference type="AlphaFoldDB" id="A0AAP2W8U1"/>
<dbReference type="Pfam" id="PF10050">
    <property type="entry name" value="DUF2284"/>
    <property type="match status" value="1"/>
</dbReference>
<proteinExistence type="predicted"/>
<protein>
    <submittedName>
        <fullName evidence="1">Metal-binding protein</fullName>
    </submittedName>
</protein>
<keyword evidence="2" id="KW-1185">Reference proteome</keyword>
<evidence type="ECO:0000313" key="2">
    <source>
        <dbReference type="Proteomes" id="UP001320159"/>
    </source>
</evidence>
<dbReference type="PIRSF" id="PIRSF018748">
    <property type="entry name" value="UCP018748"/>
    <property type="match status" value="1"/>
</dbReference>
<gene>
    <name evidence="1" type="ORF">CUJ83_15300</name>
</gene>
<organism evidence="1 2">
    <name type="scientific">Methanooceanicella nereidis</name>
    <dbReference type="NCBI Taxonomy" id="2052831"/>
    <lineage>
        <taxon>Archaea</taxon>
        <taxon>Methanobacteriati</taxon>
        <taxon>Methanobacteriota</taxon>
        <taxon>Stenosarchaea group</taxon>
        <taxon>Methanomicrobia</taxon>
        <taxon>Methanocellales</taxon>
        <taxon>Methanocellaceae</taxon>
        <taxon>Methanooceanicella</taxon>
    </lineage>
</organism>
<dbReference type="Proteomes" id="UP001320159">
    <property type="component" value="Unassembled WGS sequence"/>
</dbReference>